<evidence type="ECO:0000313" key="9">
    <source>
        <dbReference type="EMBL" id="OWM84684.1"/>
    </source>
</evidence>
<gene>
    <name evidence="12" type="primary">LOC116202229</name>
    <name evidence="9" type="ORF">CDL15_Pgr027471</name>
</gene>
<keyword evidence="6" id="KW-0472">Membrane</keyword>
<evidence type="ECO:0000256" key="6">
    <source>
        <dbReference type="ARBA" id="ARBA00023136"/>
    </source>
</evidence>
<dbReference type="InterPro" id="IPR025846">
    <property type="entry name" value="TBL_N"/>
</dbReference>
<dbReference type="PANTHER" id="PTHR32285">
    <property type="entry name" value="PROTEIN TRICHOME BIREFRINGENCE-LIKE 9-RELATED"/>
    <property type="match status" value="1"/>
</dbReference>
<reference evidence="10" key="1">
    <citation type="journal article" date="2017" name="Plant J.">
        <title>The pomegranate (Punica granatum L.) genome and the genomics of punicalagin biosynthesis.</title>
        <authorList>
            <person name="Qin G."/>
            <person name="Xu C."/>
            <person name="Ming R."/>
            <person name="Tang H."/>
            <person name="Guyot R."/>
            <person name="Kramer E.M."/>
            <person name="Hu Y."/>
            <person name="Yi X."/>
            <person name="Qi Y."/>
            <person name="Xu X."/>
            <person name="Gao Z."/>
            <person name="Pan H."/>
            <person name="Jian J."/>
            <person name="Tian Y."/>
            <person name="Yue Z."/>
            <person name="Xu Y."/>
        </authorList>
    </citation>
    <scope>NUCLEOTIDE SEQUENCE [LARGE SCALE GENOMIC DNA]</scope>
    <source>
        <strain evidence="10">cv. Dabenzi</strain>
    </source>
</reference>
<proteinExistence type="inferred from homology"/>
<dbReference type="PANTHER" id="PTHR32285:SF48">
    <property type="entry name" value="PROTEIN TRICHOME BIREFRINGENCE-LIKE 19"/>
    <property type="match status" value="1"/>
</dbReference>
<dbReference type="AlphaFoldDB" id="A0A218XID8"/>
<dbReference type="InterPro" id="IPR026057">
    <property type="entry name" value="TBL_C"/>
</dbReference>
<dbReference type="GO" id="GO:0016020">
    <property type="term" value="C:membrane"/>
    <property type="evidence" value="ECO:0007669"/>
    <property type="project" value="UniProtKB-SubCell"/>
</dbReference>
<dbReference type="Pfam" id="PF14416">
    <property type="entry name" value="PMR5N"/>
    <property type="match status" value="1"/>
</dbReference>
<reference evidence="11" key="3">
    <citation type="journal article" date="2020" name="Plant Biotechnol. J.">
        <title>The pomegranate (Punica granatum L.) draft genome dissects genetic divergence between soft- and hard-seeded cultivars.</title>
        <authorList>
            <person name="Luo X."/>
            <person name="Li H."/>
            <person name="Wu Z."/>
            <person name="Yao W."/>
            <person name="Zhao P."/>
            <person name="Cao D."/>
            <person name="Yu H."/>
            <person name="Li K."/>
            <person name="Poudel K."/>
            <person name="Zhao D."/>
            <person name="Zhang F."/>
            <person name="Xia X."/>
            <person name="Chen L."/>
            <person name="Wang Q."/>
            <person name="Jing D."/>
            <person name="Cao S."/>
        </authorList>
    </citation>
    <scope>NUCLEOTIDE SEQUENCE [LARGE SCALE GENOMIC DNA]</scope>
</reference>
<evidence type="ECO:0000259" key="8">
    <source>
        <dbReference type="Pfam" id="PF14416"/>
    </source>
</evidence>
<protein>
    <submittedName>
        <fullName evidence="12">Protein trichome birefringence-like 19</fullName>
    </submittedName>
</protein>
<evidence type="ECO:0000256" key="1">
    <source>
        <dbReference type="ARBA" id="ARBA00004167"/>
    </source>
</evidence>
<dbReference type="GO" id="GO:0016413">
    <property type="term" value="F:O-acetyltransferase activity"/>
    <property type="evidence" value="ECO:0007669"/>
    <property type="project" value="InterPro"/>
</dbReference>
<evidence type="ECO:0000313" key="11">
    <source>
        <dbReference type="Proteomes" id="UP000515151"/>
    </source>
</evidence>
<dbReference type="EMBL" id="MTKT01001287">
    <property type="protein sequence ID" value="OWM84684.1"/>
    <property type="molecule type" value="Genomic_DNA"/>
</dbReference>
<evidence type="ECO:0000259" key="7">
    <source>
        <dbReference type="Pfam" id="PF13839"/>
    </source>
</evidence>
<keyword evidence="5" id="KW-1133">Transmembrane helix</keyword>
<evidence type="ECO:0000256" key="3">
    <source>
        <dbReference type="ARBA" id="ARBA00022692"/>
    </source>
</evidence>
<dbReference type="GeneID" id="116202229"/>
<evidence type="ECO:0000313" key="10">
    <source>
        <dbReference type="Proteomes" id="UP000197138"/>
    </source>
</evidence>
<dbReference type="InterPro" id="IPR029962">
    <property type="entry name" value="TBL"/>
</dbReference>
<evidence type="ECO:0000256" key="5">
    <source>
        <dbReference type="ARBA" id="ARBA00022989"/>
    </source>
</evidence>
<evidence type="ECO:0000256" key="2">
    <source>
        <dbReference type="ARBA" id="ARBA00007727"/>
    </source>
</evidence>
<reference evidence="12" key="4">
    <citation type="submission" date="2025-04" db="UniProtKB">
        <authorList>
            <consortium name="RefSeq"/>
        </authorList>
    </citation>
    <scope>IDENTIFICATION</scope>
    <source>
        <tissue evidence="12">Leaf</tissue>
    </source>
</reference>
<dbReference type="Proteomes" id="UP000515151">
    <property type="component" value="Chromosome 4"/>
</dbReference>
<name>A0A218XID8_PUNGR</name>
<dbReference type="Pfam" id="PF13839">
    <property type="entry name" value="PC-Esterase"/>
    <property type="match status" value="1"/>
</dbReference>
<keyword evidence="11" id="KW-1185">Reference proteome</keyword>
<feature type="domain" description="Trichome birefringence-like N-terminal" evidence="8">
    <location>
        <begin position="91"/>
        <end position="143"/>
    </location>
</feature>
<comment type="similarity">
    <text evidence="2">Belongs to the PC-esterase family. TBL subfamily.</text>
</comment>
<evidence type="ECO:0000256" key="4">
    <source>
        <dbReference type="ARBA" id="ARBA00022968"/>
    </source>
</evidence>
<organism evidence="9 10">
    <name type="scientific">Punica granatum</name>
    <name type="common">Pomegranate</name>
    <dbReference type="NCBI Taxonomy" id="22663"/>
    <lineage>
        <taxon>Eukaryota</taxon>
        <taxon>Viridiplantae</taxon>
        <taxon>Streptophyta</taxon>
        <taxon>Embryophyta</taxon>
        <taxon>Tracheophyta</taxon>
        <taxon>Spermatophyta</taxon>
        <taxon>Magnoliopsida</taxon>
        <taxon>eudicotyledons</taxon>
        <taxon>Gunneridae</taxon>
        <taxon>Pentapetalae</taxon>
        <taxon>rosids</taxon>
        <taxon>malvids</taxon>
        <taxon>Myrtales</taxon>
        <taxon>Lythraceae</taxon>
        <taxon>Punica</taxon>
    </lineage>
</organism>
<feature type="domain" description="Trichome birefringence-like C-terminal" evidence="7">
    <location>
        <begin position="144"/>
        <end position="432"/>
    </location>
</feature>
<reference evidence="9" key="2">
    <citation type="submission" date="2017-06" db="EMBL/GenBank/DDBJ databases">
        <title>The pomegranate genome and the genomics of punicalagin biosynthesis.</title>
        <authorList>
            <person name="Xu C."/>
        </authorList>
    </citation>
    <scope>NUCLEOTIDE SEQUENCE [LARGE SCALE GENOMIC DNA]</scope>
    <source>
        <tissue evidence="9">Fresh leaf</tissue>
    </source>
</reference>
<keyword evidence="4" id="KW-0735">Signal-anchor</keyword>
<keyword evidence="3" id="KW-0812">Transmembrane</keyword>
<sequence>MKLRAGTHELPFTKPPKVVLLVTIPFILLTLISICHPFKYWQPNTYLKSITLSSVNNPDPPSSSSSSVSRVIVSGNNADTRTVVDAASAGECDIFSGEWVPNRRAPYYTNQTCWAIHEHQNCMKYGRPDTDFMRWRWKPFGCELPLFNPAQFLELVRGKSLAFVGDSVARNQMQSLICLLSRVEYPIDASYTPDEHFKRWKYVTYNFTLAIFTSPHLVKAKEADADGPTHTGLFNLYLDEFDEQWTTQIDEFDYLIVSAGHWFFRPLVFYEKQRQVGCHFCRLENVPDLTKFYGFRKAFRTAFSAINSRKNYKGITYFRTFAPSHFEGGLWNEGGNCVRTRPFLSNETTLGGDDMELYLIQIEEFQKAEREGRKRGLKYRLLDTTQAMLLRPDGHPSRYGHWPEEKVVLYNDCVHWCLPGPIDAWSDFLLEMLKTEGRRSREEKLSSSDKRLRAI</sequence>
<dbReference type="GO" id="GO:0005794">
    <property type="term" value="C:Golgi apparatus"/>
    <property type="evidence" value="ECO:0007669"/>
    <property type="project" value="TreeGrafter"/>
</dbReference>
<comment type="subcellular location">
    <subcellularLocation>
        <location evidence="1">Membrane</location>
        <topology evidence="1">Single-pass membrane protein</topology>
    </subcellularLocation>
</comment>
<dbReference type="OrthoDB" id="630188at2759"/>
<dbReference type="Proteomes" id="UP000197138">
    <property type="component" value="Unassembled WGS sequence"/>
</dbReference>
<evidence type="ECO:0000313" key="12">
    <source>
        <dbReference type="RefSeq" id="XP_031389548.1"/>
    </source>
</evidence>
<accession>A0A218XID8</accession>
<dbReference type="RefSeq" id="XP_031389548.1">
    <property type="nucleotide sequence ID" value="XM_031533688.1"/>
</dbReference>